<dbReference type="PANTHER" id="PTHR28348:SF1">
    <property type="entry name" value="UPF0193 PROTEIN EVG1"/>
    <property type="match status" value="1"/>
</dbReference>
<feature type="region of interest" description="Disordered" evidence="1">
    <location>
        <begin position="219"/>
        <end position="240"/>
    </location>
</feature>
<sequence>MDRRYQRVGLGVGAFHNPPRARYSDETKNLIELLMEESKLTVLQKKTIQEAVEKGESLPPSIDVMKTNQDYVQDDGIRLPNTWRRRSRDTIVSSGAYEREQYRRTAPLHTINFVQLANKEKQKRHLACMMAYGKDMPETPRGPKILHGIRRDPQTSENVQDPLNELIRGIRERMDFLRDMENLGLGKKYRPMMQQEIAQKIRLIESMDKRTCNQLRKEIRQLSHERPSPKPFPLGEFDED</sequence>
<proteinExistence type="predicted"/>
<name>A0A3L8E1C4_OOCBI</name>
<accession>A0A3L8E1C4</accession>
<reference evidence="2" key="1">
    <citation type="journal article" date="2018" name="Genome Res.">
        <title>The genomic architecture and molecular evolution of ant odorant receptors.</title>
        <authorList>
            <person name="McKenzie S.K."/>
            <person name="Kronauer D.J.C."/>
        </authorList>
    </citation>
    <scope>NUCLEOTIDE SEQUENCE [LARGE SCALE GENOMIC DNA]</scope>
    <source>
        <strain evidence="2">Clonal line C1</strain>
    </source>
</reference>
<dbReference type="EMBL" id="QOIP01000001">
    <property type="protein sequence ID" value="RLU26531.1"/>
    <property type="molecule type" value="Genomic_DNA"/>
</dbReference>
<dbReference type="Proteomes" id="UP000279307">
    <property type="component" value="Chromosome 1"/>
</dbReference>
<dbReference type="PANTHER" id="PTHR28348">
    <property type="entry name" value="UPF0193 PROTEIN EVG1"/>
    <property type="match status" value="1"/>
</dbReference>
<gene>
    <name evidence="2" type="ORF">DMN91_000327</name>
</gene>
<dbReference type="InterPro" id="IPR007914">
    <property type="entry name" value="UPF0193"/>
</dbReference>
<dbReference type="AlphaFoldDB" id="A0A3L8E1C4"/>
<evidence type="ECO:0000313" key="2">
    <source>
        <dbReference type="EMBL" id="RLU26531.1"/>
    </source>
</evidence>
<protein>
    <submittedName>
        <fullName evidence="2">Uncharacterized protein</fullName>
    </submittedName>
</protein>
<feature type="compositionally biased region" description="Basic and acidic residues" evidence="1">
    <location>
        <begin position="219"/>
        <end position="228"/>
    </location>
</feature>
<evidence type="ECO:0000256" key="1">
    <source>
        <dbReference type="SAM" id="MobiDB-lite"/>
    </source>
</evidence>
<comment type="caution">
    <text evidence="2">The sequence shown here is derived from an EMBL/GenBank/DDBJ whole genome shotgun (WGS) entry which is preliminary data.</text>
</comment>
<dbReference type="OrthoDB" id="10262032at2759"/>
<organism evidence="2">
    <name type="scientific">Ooceraea biroi</name>
    <name type="common">Clonal raider ant</name>
    <name type="synonym">Cerapachys biroi</name>
    <dbReference type="NCBI Taxonomy" id="2015173"/>
    <lineage>
        <taxon>Eukaryota</taxon>
        <taxon>Metazoa</taxon>
        <taxon>Ecdysozoa</taxon>
        <taxon>Arthropoda</taxon>
        <taxon>Hexapoda</taxon>
        <taxon>Insecta</taxon>
        <taxon>Pterygota</taxon>
        <taxon>Neoptera</taxon>
        <taxon>Endopterygota</taxon>
        <taxon>Hymenoptera</taxon>
        <taxon>Apocrita</taxon>
        <taxon>Aculeata</taxon>
        <taxon>Formicoidea</taxon>
        <taxon>Formicidae</taxon>
        <taxon>Dorylinae</taxon>
        <taxon>Ooceraea</taxon>
    </lineage>
</organism>
<reference evidence="2" key="2">
    <citation type="submission" date="2018-07" db="EMBL/GenBank/DDBJ databases">
        <authorList>
            <person name="Mckenzie S.K."/>
            <person name="Kronauer D.J.C."/>
        </authorList>
    </citation>
    <scope>NUCLEOTIDE SEQUENCE</scope>
    <source>
        <strain evidence="2">Clonal line C1</strain>
    </source>
</reference>
<dbReference type="Pfam" id="PF05250">
    <property type="entry name" value="UPF0193"/>
    <property type="match status" value="1"/>
</dbReference>